<evidence type="ECO:0000256" key="10">
    <source>
        <dbReference type="ARBA" id="ARBA00023268"/>
    </source>
</evidence>
<comment type="caution">
    <text evidence="11">Lacks conserved residue(s) required for the propagation of feature annotation.</text>
</comment>
<evidence type="ECO:0000256" key="7">
    <source>
        <dbReference type="ARBA" id="ARBA00023002"/>
    </source>
</evidence>
<evidence type="ECO:0000256" key="9">
    <source>
        <dbReference type="ARBA" id="ARBA00023167"/>
    </source>
</evidence>
<comment type="function">
    <text evidence="11">Catalyzes the oxidation of 5,10-methylenetetrahydrofolate to 5,10-methenyltetrahydrofolate and then the hydrolysis of 5,10-methenyltetrahydrofolate to 10-formyltetrahydrofolate.</text>
</comment>
<dbReference type="SUPFAM" id="SSF53223">
    <property type="entry name" value="Aminoacid dehydrogenase-like, N-terminal domain"/>
    <property type="match status" value="1"/>
</dbReference>
<dbReference type="InterPro" id="IPR020867">
    <property type="entry name" value="THF_DH/CycHdrlase_CS"/>
</dbReference>
<evidence type="ECO:0000256" key="5">
    <source>
        <dbReference type="ARBA" id="ARBA00022801"/>
    </source>
</evidence>
<comment type="subunit">
    <text evidence="11">Homodimer.</text>
</comment>
<dbReference type="EMBL" id="JAUSQW010000001">
    <property type="protein sequence ID" value="MDP9801462.1"/>
    <property type="molecule type" value="Genomic_DNA"/>
</dbReference>
<comment type="catalytic activity">
    <reaction evidence="11">
        <text>(6R)-5,10-methenyltetrahydrofolate + H2O = (6R)-10-formyltetrahydrofolate + H(+)</text>
        <dbReference type="Rhea" id="RHEA:23700"/>
        <dbReference type="ChEBI" id="CHEBI:15377"/>
        <dbReference type="ChEBI" id="CHEBI:15378"/>
        <dbReference type="ChEBI" id="CHEBI:57455"/>
        <dbReference type="ChEBI" id="CHEBI:195366"/>
        <dbReference type="EC" id="3.5.4.9"/>
    </reaction>
</comment>
<keyword evidence="5 11" id="KW-0378">Hydrolase</keyword>
<feature type="domain" description="Tetrahydrofolate dehydrogenase/cyclohydrolase NAD(P)-binding" evidence="13">
    <location>
        <begin position="137"/>
        <end position="285"/>
    </location>
</feature>
<reference evidence="14 15" key="1">
    <citation type="submission" date="2023-07" db="EMBL/GenBank/DDBJ databases">
        <title>Sequencing the genomes of 1000 actinobacteria strains.</title>
        <authorList>
            <person name="Klenk H.-P."/>
        </authorList>
    </citation>
    <scope>NUCLEOTIDE SEQUENCE [LARGE SCALE GENOMIC DNA]</scope>
    <source>
        <strain evidence="14 15">DSM 102162</strain>
    </source>
</reference>
<keyword evidence="6 11" id="KW-0521">NADP</keyword>
<evidence type="ECO:0000256" key="3">
    <source>
        <dbReference type="ARBA" id="ARBA00022605"/>
    </source>
</evidence>
<keyword evidence="15" id="KW-1185">Reference proteome</keyword>
<dbReference type="InterPro" id="IPR020631">
    <property type="entry name" value="THF_DH/CycHdrlase_NAD-bd_dom"/>
</dbReference>
<comment type="caution">
    <text evidence="14">The sequence shown here is derived from an EMBL/GenBank/DDBJ whole genome shotgun (WGS) entry which is preliminary data.</text>
</comment>
<evidence type="ECO:0000256" key="2">
    <source>
        <dbReference type="ARBA" id="ARBA00022563"/>
    </source>
</evidence>
<keyword evidence="8 11" id="KW-0368">Histidine biosynthesis</keyword>
<keyword evidence="10 11" id="KW-0511">Multifunctional enzyme</keyword>
<comment type="pathway">
    <text evidence="1 11">One-carbon metabolism; tetrahydrofolate interconversion.</text>
</comment>
<dbReference type="PANTHER" id="PTHR48099:SF5">
    <property type="entry name" value="C-1-TETRAHYDROFOLATE SYNTHASE, CYTOPLASMIC"/>
    <property type="match status" value="1"/>
</dbReference>
<dbReference type="PANTHER" id="PTHR48099">
    <property type="entry name" value="C-1-TETRAHYDROFOLATE SYNTHASE, CYTOPLASMIC-RELATED"/>
    <property type="match status" value="1"/>
</dbReference>
<name>A0ABT9NCL4_9ACTO</name>
<dbReference type="EC" id="1.5.1.5" evidence="11"/>
<keyword evidence="4 11" id="KW-0658">Purine biosynthesis</keyword>
<evidence type="ECO:0000256" key="11">
    <source>
        <dbReference type="HAMAP-Rule" id="MF_01576"/>
    </source>
</evidence>
<evidence type="ECO:0000256" key="4">
    <source>
        <dbReference type="ARBA" id="ARBA00022755"/>
    </source>
</evidence>
<dbReference type="CDD" id="cd01080">
    <property type="entry name" value="NAD_bind_m-THF_DH_Cyclohyd"/>
    <property type="match status" value="1"/>
</dbReference>
<evidence type="ECO:0000313" key="15">
    <source>
        <dbReference type="Proteomes" id="UP001235966"/>
    </source>
</evidence>
<protein>
    <recommendedName>
        <fullName evidence="11">Bifunctional protein FolD</fullName>
    </recommendedName>
    <domain>
        <recommendedName>
            <fullName evidence="11">Methylenetetrahydrofolate dehydrogenase</fullName>
            <ecNumber evidence="11">1.5.1.5</ecNumber>
        </recommendedName>
    </domain>
    <domain>
        <recommendedName>
            <fullName evidence="11">Methenyltetrahydrofolate cyclohydrolase</fullName>
            <ecNumber evidence="11">3.5.4.9</ecNumber>
        </recommendedName>
    </domain>
</protein>
<keyword evidence="7 11" id="KW-0560">Oxidoreductase</keyword>
<feature type="binding site" evidence="11">
    <location>
        <begin position="163"/>
        <end position="165"/>
    </location>
    <ligand>
        <name>NADP(+)</name>
        <dbReference type="ChEBI" id="CHEBI:58349"/>
    </ligand>
</feature>
<accession>A0ABT9NCL4</accession>
<dbReference type="GO" id="GO:0004477">
    <property type="term" value="F:methenyltetrahydrofolate cyclohydrolase activity"/>
    <property type="evidence" value="ECO:0007669"/>
    <property type="project" value="UniProtKB-EC"/>
</dbReference>
<comment type="similarity">
    <text evidence="11">Belongs to the tetrahydrofolate dehydrogenase/cyclohydrolase family.</text>
</comment>
<dbReference type="Gene3D" id="3.40.50.720">
    <property type="entry name" value="NAD(P)-binding Rossmann-like Domain"/>
    <property type="match status" value="1"/>
</dbReference>
<dbReference type="PROSITE" id="PS00766">
    <property type="entry name" value="THF_DHG_CYH_1"/>
    <property type="match status" value="1"/>
</dbReference>
<dbReference type="InterPro" id="IPR046346">
    <property type="entry name" value="Aminoacid_DH-like_N_sf"/>
</dbReference>
<dbReference type="HAMAP" id="MF_01576">
    <property type="entry name" value="THF_DHG_CYH"/>
    <property type="match status" value="1"/>
</dbReference>
<evidence type="ECO:0000259" key="13">
    <source>
        <dbReference type="Pfam" id="PF02882"/>
    </source>
</evidence>
<dbReference type="RefSeq" id="WP_278059494.1">
    <property type="nucleotide sequence ID" value="NZ_CP121247.1"/>
</dbReference>
<dbReference type="Gene3D" id="3.40.50.10860">
    <property type="entry name" value="Leucine Dehydrogenase, chain A, domain 1"/>
    <property type="match status" value="1"/>
</dbReference>
<evidence type="ECO:0000313" key="14">
    <source>
        <dbReference type="EMBL" id="MDP9801462.1"/>
    </source>
</evidence>
<keyword evidence="3 11" id="KW-0028">Amino-acid biosynthesis</keyword>
<feature type="domain" description="Tetrahydrofolate dehydrogenase/cyclohydrolase catalytic" evidence="12">
    <location>
        <begin position="4"/>
        <end position="114"/>
    </location>
</feature>
<evidence type="ECO:0000259" key="12">
    <source>
        <dbReference type="Pfam" id="PF00763"/>
    </source>
</evidence>
<evidence type="ECO:0000256" key="8">
    <source>
        <dbReference type="ARBA" id="ARBA00023102"/>
    </source>
</evidence>
<dbReference type="Pfam" id="PF02882">
    <property type="entry name" value="THF_DHG_CYH_C"/>
    <property type="match status" value="1"/>
</dbReference>
<dbReference type="SUPFAM" id="SSF51735">
    <property type="entry name" value="NAD(P)-binding Rossmann-fold domains"/>
    <property type="match status" value="1"/>
</dbReference>
<feature type="binding site" evidence="11">
    <location>
        <position position="231"/>
    </location>
    <ligand>
        <name>NADP(+)</name>
        <dbReference type="ChEBI" id="CHEBI:58349"/>
    </ligand>
</feature>
<dbReference type="EC" id="3.5.4.9" evidence="11"/>
<evidence type="ECO:0000256" key="6">
    <source>
        <dbReference type="ARBA" id="ARBA00022857"/>
    </source>
</evidence>
<dbReference type="Proteomes" id="UP001235966">
    <property type="component" value="Unassembled WGS sequence"/>
</dbReference>
<organism evidence="14 15">
    <name type="scientific">Arcanobacterium wilhelmae</name>
    <dbReference type="NCBI Taxonomy" id="1803177"/>
    <lineage>
        <taxon>Bacteria</taxon>
        <taxon>Bacillati</taxon>
        <taxon>Actinomycetota</taxon>
        <taxon>Actinomycetes</taxon>
        <taxon>Actinomycetales</taxon>
        <taxon>Actinomycetaceae</taxon>
        <taxon>Arcanobacterium</taxon>
    </lineage>
</organism>
<gene>
    <name evidence="11" type="primary">folD</name>
    <name evidence="14" type="ORF">J2S49_001538</name>
</gene>
<keyword evidence="9 11" id="KW-0486">Methionine biosynthesis</keyword>
<dbReference type="GO" id="GO:0004488">
    <property type="term" value="F:methylenetetrahydrofolate dehydrogenase (NADP+) activity"/>
    <property type="evidence" value="ECO:0007669"/>
    <property type="project" value="UniProtKB-EC"/>
</dbReference>
<evidence type="ECO:0000256" key="1">
    <source>
        <dbReference type="ARBA" id="ARBA00004777"/>
    </source>
</evidence>
<sequence length="286" mass="29908">MIVMDGRRVAAELKADLAARVERLGGVGLGTILVGSDPASSLYVNGKHRDSAQVGISSIRVELPETVTTEQIIAEVRRLNADTSCTGFIVQLPLPQHVDTEAVIEAMDPRKDVDGLHPLNLGRLAGQVRGELDIPIPCTPRGIIALGRYYGLDWDGANVCVVGQGETAGRPLGIVASRESVGASVDLCHLKTRNLADHTLAADIVVSATGAGHLVTPEMIRPGAAVFDVGIKRVTDPTTGKSKVMGDVAPGVEDVAGWLSPNPGGVGPMTRAMLLANVVDAKERNA</sequence>
<dbReference type="Pfam" id="PF00763">
    <property type="entry name" value="THF_DHG_CYH"/>
    <property type="match status" value="1"/>
</dbReference>
<dbReference type="InterPro" id="IPR000672">
    <property type="entry name" value="THF_DH/CycHdrlase"/>
</dbReference>
<proteinExistence type="inferred from homology"/>
<dbReference type="InterPro" id="IPR036291">
    <property type="entry name" value="NAD(P)-bd_dom_sf"/>
</dbReference>
<dbReference type="PRINTS" id="PR00085">
    <property type="entry name" value="THFDHDRGNASE"/>
</dbReference>
<comment type="catalytic activity">
    <reaction evidence="11">
        <text>(6R)-5,10-methylene-5,6,7,8-tetrahydrofolate + NADP(+) = (6R)-5,10-methenyltetrahydrofolate + NADPH</text>
        <dbReference type="Rhea" id="RHEA:22812"/>
        <dbReference type="ChEBI" id="CHEBI:15636"/>
        <dbReference type="ChEBI" id="CHEBI:57455"/>
        <dbReference type="ChEBI" id="CHEBI:57783"/>
        <dbReference type="ChEBI" id="CHEBI:58349"/>
        <dbReference type="EC" id="1.5.1.5"/>
    </reaction>
</comment>
<keyword evidence="2 11" id="KW-0554">One-carbon metabolism</keyword>
<dbReference type="InterPro" id="IPR020630">
    <property type="entry name" value="THF_DH/CycHdrlase_cat_dom"/>
</dbReference>